<dbReference type="GO" id="GO:0008137">
    <property type="term" value="F:NADH dehydrogenase (ubiquinone) activity"/>
    <property type="evidence" value="ECO:0007669"/>
    <property type="project" value="InterPro"/>
</dbReference>
<evidence type="ECO:0000256" key="1">
    <source>
        <dbReference type="ARBA" id="ARBA00004141"/>
    </source>
</evidence>
<dbReference type="PANTHER" id="PTHR11058">
    <property type="entry name" value="NADH-UBIQUINONE OXIDOREDUCTASE CHAIN 3"/>
    <property type="match status" value="1"/>
</dbReference>
<comment type="catalytic activity">
    <reaction evidence="13 14">
        <text>a quinone + NADH + 5 H(+)(in) = a quinol + NAD(+) + 4 H(+)(out)</text>
        <dbReference type="Rhea" id="RHEA:57888"/>
        <dbReference type="ChEBI" id="CHEBI:15378"/>
        <dbReference type="ChEBI" id="CHEBI:24646"/>
        <dbReference type="ChEBI" id="CHEBI:57540"/>
        <dbReference type="ChEBI" id="CHEBI:57945"/>
        <dbReference type="ChEBI" id="CHEBI:132124"/>
    </reaction>
</comment>
<feature type="transmembrane region" description="Helical" evidence="13">
    <location>
        <begin position="116"/>
        <end position="138"/>
    </location>
</feature>
<protein>
    <recommendedName>
        <fullName evidence="13">NADH-quinone oxidoreductase subunit A</fullName>
        <ecNumber evidence="13">7.1.1.-</ecNumber>
    </recommendedName>
    <alternativeName>
        <fullName evidence="13">NADH dehydrogenase I subunit A</fullName>
    </alternativeName>
    <alternativeName>
        <fullName evidence="13">NDH-1 subunit A</fullName>
    </alternativeName>
    <alternativeName>
        <fullName evidence="13">NUO1</fullName>
    </alternativeName>
</protein>
<gene>
    <name evidence="13" type="primary">nuoA</name>
    <name evidence="15" type="ORF">ALQ28_100044</name>
</gene>
<evidence type="ECO:0000256" key="8">
    <source>
        <dbReference type="ARBA" id="ARBA00022967"/>
    </source>
</evidence>
<dbReference type="InterPro" id="IPR023043">
    <property type="entry name" value="NAD(P)H_OxRDtase_bac/plastid"/>
</dbReference>
<keyword evidence="3 13" id="KW-0813">Transport</keyword>
<dbReference type="GO" id="GO:0030964">
    <property type="term" value="C:NADH dehydrogenase complex"/>
    <property type="evidence" value="ECO:0007669"/>
    <property type="project" value="TreeGrafter"/>
</dbReference>
<keyword evidence="5" id="KW-0997">Cell inner membrane</keyword>
<dbReference type="Proteomes" id="UP000267908">
    <property type="component" value="Unassembled WGS sequence"/>
</dbReference>
<dbReference type="GO" id="GO:0050136">
    <property type="term" value="F:NADH dehydrogenase (quinone) (non-electrogenic) activity"/>
    <property type="evidence" value="ECO:0007669"/>
    <property type="project" value="UniProtKB-UniRule"/>
</dbReference>
<keyword evidence="10 13" id="KW-0520">NAD</keyword>
<keyword evidence="11 13" id="KW-0830">Ubiquinone</keyword>
<evidence type="ECO:0000313" key="15">
    <source>
        <dbReference type="EMBL" id="RMP16515.1"/>
    </source>
</evidence>
<evidence type="ECO:0000256" key="4">
    <source>
        <dbReference type="ARBA" id="ARBA00022475"/>
    </source>
</evidence>
<sequence length="159" mass="17670">MSSLPRLFIKHRDLCSLIRTASMPESTGLIAHNWGFAIFLLGVVGLCAFMLGLSSLLGSKAWGRSKNEPFESGMLPTGSARLRLSAKFYLVAMLFVIFDIEALFLFAWSVSVRESGWTGFVEALVFIAILLAGLVYLWRVGALDWAPEGRRNRQAKLKQ</sequence>
<evidence type="ECO:0000256" key="14">
    <source>
        <dbReference type="RuleBase" id="RU003639"/>
    </source>
</evidence>
<evidence type="ECO:0000256" key="9">
    <source>
        <dbReference type="ARBA" id="ARBA00022989"/>
    </source>
</evidence>
<evidence type="ECO:0000256" key="5">
    <source>
        <dbReference type="ARBA" id="ARBA00022519"/>
    </source>
</evidence>
<evidence type="ECO:0000313" key="16">
    <source>
        <dbReference type="Proteomes" id="UP000267908"/>
    </source>
</evidence>
<keyword evidence="6 13" id="KW-0812">Transmembrane</keyword>
<evidence type="ECO:0000256" key="7">
    <source>
        <dbReference type="ARBA" id="ARBA00022719"/>
    </source>
</evidence>
<dbReference type="EMBL" id="RBQG01000078">
    <property type="protein sequence ID" value="RMP16515.1"/>
    <property type="molecule type" value="Genomic_DNA"/>
</dbReference>
<keyword evidence="4 13" id="KW-1003">Cell membrane</keyword>
<comment type="function">
    <text evidence="13">NDH-1 shuttles electrons from NADH, via FMN and iron-sulfur (Fe-S) centers, to quinones in the respiratory chain. The immediate electron acceptor for the enzyme in this species is believed to be ubiquinone. Couples the redox reaction to proton translocation (for every two electrons transferred, four hydrogen ions are translocated across the cytoplasmic membrane), and thus conserves the redox energy in a proton gradient.</text>
</comment>
<organism evidence="15 16">
    <name type="scientific">Pseudomonas syringae pv. delphinii</name>
    <dbReference type="NCBI Taxonomy" id="192088"/>
    <lineage>
        <taxon>Bacteria</taxon>
        <taxon>Pseudomonadati</taxon>
        <taxon>Pseudomonadota</taxon>
        <taxon>Gammaproteobacteria</taxon>
        <taxon>Pseudomonadales</taxon>
        <taxon>Pseudomonadaceae</taxon>
        <taxon>Pseudomonas</taxon>
    </lineage>
</organism>
<dbReference type="PANTHER" id="PTHR11058:SF21">
    <property type="entry name" value="NADH-QUINONE OXIDOREDUCTASE SUBUNIT A"/>
    <property type="match status" value="1"/>
</dbReference>
<name>A0A0P9TYG4_9PSED</name>
<dbReference type="GO" id="GO:0048038">
    <property type="term" value="F:quinone binding"/>
    <property type="evidence" value="ECO:0007669"/>
    <property type="project" value="UniProtKB-KW"/>
</dbReference>
<evidence type="ECO:0000256" key="10">
    <source>
        <dbReference type="ARBA" id="ARBA00023027"/>
    </source>
</evidence>
<evidence type="ECO:0000256" key="6">
    <source>
        <dbReference type="ARBA" id="ARBA00022692"/>
    </source>
</evidence>
<evidence type="ECO:0000256" key="13">
    <source>
        <dbReference type="HAMAP-Rule" id="MF_01394"/>
    </source>
</evidence>
<dbReference type="AlphaFoldDB" id="A0A0P9TYG4"/>
<keyword evidence="12 13" id="KW-0472">Membrane</keyword>
<keyword evidence="8 13" id="KW-1278">Translocase</keyword>
<dbReference type="EC" id="7.1.1.-" evidence="13"/>
<keyword evidence="9 13" id="KW-1133">Transmembrane helix</keyword>
<comment type="caution">
    <text evidence="15">The sequence shown here is derived from an EMBL/GenBank/DDBJ whole genome shotgun (WGS) entry which is preliminary data.</text>
</comment>
<dbReference type="HAMAP" id="MF_01394">
    <property type="entry name" value="NDH1_NuoA"/>
    <property type="match status" value="1"/>
</dbReference>
<feature type="transmembrane region" description="Helical" evidence="13">
    <location>
        <begin position="34"/>
        <end position="57"/>
    </location>
</feature>
<dbReference type="InterPro" id="IPR000440">
    <property type="entry name" value="NADH_UbQ/plastoQ_OxRdtase_su3"/>
</dbReference>
<accession>A0A0P9TYG4</accession>
<evidence type="ECO:0000256" key="12">
    <source>
        <dbReference type="ARBA" id="ARBA00023136"/>
    </source>
</evidence>
<proteinExistence type="inferred from homology"/>
<reference evidence="15 16" key="1">
    <citation type="submission" date="2018-08" db="EMBL/GenBank/DDBJ databases">
        <title>Recombination of ecologically and evolutionarily significant loci maintains genetic cohesion in the Pseudomonas syringae species complex.</title>
        <authorList>
            <person name="Dillon M."/>
            <person name="Thakur S."/>
            <person name="Almeida R.N.D."/>
            <person name="Weir B.S."/>
            <person name="Guttman D.S."/>
        </authorList>
    </citation>
    <scope>NUCLEOTIDE SEQUENCE [LARGE SCALE GENOMIC DNA]</scope>
    <source>
        <strain evidence="15 16">ICMP 4330</strain>
    </source>
</reference>
<evidence type="ECO:0000256" key="2">
    <source>
        <dbReference type="ARBA" id="ARBA00008472"/>
    </source>
</evidence>
<keyword evidence="7 13" id="KW-0874">Quinone</keyword>
<dbReference type="Gene3D" id="1.20.58.1610">
    <property type="entry name" value="NADH:ubiquinone/plastoquinone oxidoreductase, chain 3"/>
    <property type="match status" value="1"/>
</dbReference>
<comment type="similarity">
    <text evidence="2 13 14">Belongs to the complex I subunit 3 family.</text>
</comment>
<comment type="subunit">
    <text evidence="13">NDH-1 is composed of 13 different subunits. Subunits NuoA, H, J, K, L, M, N constitute the membrane sector of the complex.</text>
</comment>
<evidence type="ECO:0000256" key="11">
    <source>
        <dbReference type="ARBA" id="ARBA00023075"/>
    </source>
</evidence>
<evidence type="ECO:0000256" key="3">
    <source>
        <dbReference type="ARBA" id="ARBA00022448"/>
    </source>
</evidence>
<dbReference type="FunFam" id="1.20.58.1610:FF:000003">
    <property type="entry name" value="NADH-quinone oxidoreductase subunit A"/>
    <property type="match status" value="1"/>
</dbReference>
<dbReference type="Pfam" id="PF00507">
    <property type="entry name" value="Oxidored_q4"/>
    <property type="match status" value="1"/>
</dbReference>
<comment type="subcellular location">
    <subcellularLocation>
        <location evidence="13 14">Cell membrane</location>
        <topology evidence="13 14">Multi-pass membrane protein</topology>
    </subcellularLocation>
    <subcellularLocation>
        <location evidence="1">Membrane</location>
        <topology evidence="1">Multi-pass membrane protein</topology>
    </subcellularLocation>
</comment>
<feature type="transmembrane region" description="Helical" evidence="13">
    <location>
        <begin position="88"/>
        <end position="110"/>
    </location>
</feature>
<dbReference type="GO" id="GO:0005886">
    <property type="term" value="C:plasma membrane"/>
    <property type="evidence" value="ECO:0007669"/>
    <property type="project" value="UniProtKB-SubCell"/>
</dbReference>
<dbReference type="InterPro" id="IPR038430">
    <property type="entry name" value="NDAH_ubi_oxred_su3_sf"/>
</dbReference>